<comment type="caution">
    <text evidence="12">The sequence shown here is derived from an EMBL/GenBank/DDBJ whole genome shotgun (WGS) entry which is preliminary data.</text>
</comment>
<organism evidence="12 13">
    <name type="scientific">Acetobacterium wieringae</name>
    <dbReference type="NCBI Taxonomy" id="52694"/>
    <lineage>
        <taxon>Bacteria</taxon>
        <taxon>Bacillati</taxon>
        <taxon>Bacillota</taxon>
        <taxon>Clostridia</taxon>
        <taxon>Eubacteriales</taxon>
        <taxon>Eubacteriaceae</taxon>
        <taxon>Acetobacterium</taxon>
    </lineage>
</organism>
<dbReference type="InterPro" id="IPR036640">
    <property type="entry name" value="ABC1_TM_sf"/>
</dbReference>
<dbReference type="GO" id="GO:0005886">
    <property type="term" value="C:plasma membrane"/>
    <property type="evidence" value="ECO:0007669"/>
    <property type="project" value="UniProtKB-SubCell"/>
</dbReference>
<accession>A0A1F2PI36</accession>
<evidence type="ECO:0000256" key="6">
    <source>
        <dbReference type="ARBA" id="ARBA00022840"/>
    </source>
</evidence>
<dbReference type="PANTHER" id="PTHR43394:SF1">
    <property type="entry name" value="ATP-BINDING CASSETTE SUB-FAMILY B MEMBER 10, MITOCHONDRIAL"/>
    <property type="match status" value="1"/>
</dbReference>
<evidence type="ECO:0000259" key="10">
    <source>
        <dbReference type="PROSITE" id="PS50893"/>
    </source>
</evidence>
<protein>
    <submittedName>
        <fullName evidence="12">Putative ABC transporter ATP-binding protein</fullName>
    </submittedName>
</protein>
<evidence type="ECO:0000256" key="9">
    <source>
        <dbReference type="SAM" id="Phobius"/>
    </source>
</evidence>
<keyword evidence="2" id="KW-0813">Transport</keyword>
<sequence>MKKIITEYLKPFYGRMAIGIFFKFTGSIMDLIIPSILALIIDQVIPLNQPAPIFYWGGVMVVCAIIGMVFNIIANRMAARVASDATEIIRHDLFARVIYFSNHQMDTLTKPSVISRLTADTYIVHQMIIRIQRLGVRAPIMLVGGIIITMTLDPGLAMVLIGIMPVMMLIIILVSRKSMPLFAGLQQALDGFVRVVREDINGIRVIKALSKTDYEKNRFDTINTDVVNREKKARMTVAVISPAMNICLNLGLVSVVVVGAYGVNNGTSEVGIILAFMTYFTIILHAVLALSKLFEMWPKATASAERIIQALDSVDILAVQEVTEDGETVKDDAFVAFQNVTFSYNKEEPNLDNISFALAKGETLGIIGETGAGKTTLLNLLMRLYDADAGSITIAGRDIRSIDPRELHQKFGVVFQNDMIFEATIEENIDLGRNLSKEAIKKAIVCAGAKAFVDEKADKSGEQLTIKGANLSGGQKQRILIARALAASPEILVLDDASSALDYQTDAAFRKAIKENFDDTTIIIVAQRISSIKHADHILVLEDGVAIGYGKHKHLMKSCEIYREISHSQMGVS</sequence>
<dbReference type="InterPro" id="IPR027417">
    <property type="entry name" value="P-loop_NTPase"/>
</dbReference>
<feature type="transmembrane region" description="Helical" evidence="9">
    <location>
        <begin position="53"/>
        <end position="74"/>
    </location>
</feature>
<dbReference type="InterPro" id="IPR017871">
    <property type="entry name" value="ABC_transporter-like_CS"/>
</dbReference>
<dbReference type="PROSITE" id="PS50893">
    <property type="entry name" value="ABC_TRANSPORTER_2"/>
    <property type="match status" value="1"/>
</dbReference>
<keyword evidence="7 9" id="KW-1133">Transmembrane helix</keyword>
<dbReference type="SUPFAM" id="SSF52540">
    <property type="entry name" value="P-loop containing nucleoside triphosphate hydrolases"/>
    <property type="match status" value="1"/>
</dbReference>
<evidence type="ECO:0000256" key="1">
    <source>
        <dbReference type="ARBA" id="ARBA00004651"/>
    </source>
</evidence>
<dbReference type="Gene3D" id="3.40.50.300">
    <property type="entry name" value="P-loop containing nucleotide triphosphate hydrolases"/>
    <property type="match status" value="1"/>
</dbReference>
<dbReference type="RefSeq" id="WP_139142338.1">
    <property type="nucleotide sequence ID" value="NZ_JBCFAW010000002.1"/>
</dbReference>
<dbReference type="PROSITE" id="PS50929">
    <property type="entry name" value="ABC_TM1F"/>
    <property type="match status" value="1"/>
</dbReference>
<feature type="transmembrane region" description="Helical" evidence="9">
    <location>
        <begin position="237"/>
        <end position="264"/>
    </location>
</feature>
<dbReference type="EMBL" id="LKEU01000027">
    <property type="protein sequence ID" value="OFV70993.1"/>
    <property type="molecule type" value="Genomic_DNA"/>
</dbReference>
<keyword evidence="4 9" id="KW-0812">Transmembrane</keyword>
<comment type="subcellular location">
    <subcellularLocation>
        <location evidence="1">Cell membrane</location>
        <topology evidence="1">Multi-pass membrane protein</topology>
    </subcellularLocation>
</comment>
<dbReference type="CDD" id="cd03228">
    <property type="entry name" value="ABCC_MRP_Like"/>
    <property type="match status" value="1"/>
</dbReference>
<dbReference type="Pfam" id="PF00664">
    <property type="entry name" value="ABC_membrane"/>
    <property type="match status" value="1"/>
</dbReference>
<evidence type="ECO:0000256" key="8">
    <source>
        <dbReference type="ARBA" id="ARBA00023136"/>
    </source>
</evidence>
<gene>
    <name evidence="12" type="ORF">ACWI_15790</name>
</gene>
<dbReference type="InterPro" id="IPR003439">
    <property type="entry name" value="ABC_transporter-like_ATP-bd"/>
</dbReference>
<dbReference type="PANTHER" id="PTHR43394">
    <property type="entry name" value="ATP-DEPENDENT PERMEASE MDL1, MITOCHONDRIAL"/>
    <property type="match status" value="1"/>
</dbReference>
<keyword evidence="3" id="KW-1003">Cell membrane</keyword>
<evidence type="ECO:0000256" key="2">
    <source>
        <dbReference type="ARBA" id="ARBA00022448"/>
    </source>
</evidence>
<evidence type="ECO:0000313" key="13">
    <source>
        <dbReference type="Proteomes" id="UP000176244"/>
    </source>
</evidence>
<dbReference type="STRING" id="52694.ACWI_15790"/>
<feature type="domain" description="ABC transporter" evidence="10">
    <location>
        <begin position="335"/>
        <end position="568"/>
    </location>
</feature>
<keyword evidence="5" id="KW-0547">Nucleotide-binding</keyword>
<feature type="transmembrane region" description="Helical" evidence="9">
    <location>
        <begin position="20"/>
        <end position="41"/>
    </location>
</feature>
<keyword evidence="6 12" id="KW-0067">ATP-binding</keyword>
<dbReference type="InterPro" id="IPR003593">
    <property type="entry name" value="AAA+_ATPase"/>
</dbReference>
<proteinExistence type="predicted"/>
<dbReference type="OrthoDB" id="9762778at2"/>
<dbReference type="InterPro" id="IPR011527">
    <property type="entry name" value="ABC1_TM_dom"/>
</dbReference>
<evidence type="ECO:0000313" key="12">
    <source>
        <dbReference type="EMBL" id="OFV70993.1"/>
    </source>
</evidence>
<dbReference type="CDD" id="cd18548">
    <property type="entry name" value="ABC_6TM_Tm287_like"/>
    <property type="match status" value="1"/>
</dbReference>
<dbReference type="Gene3D" id="1.20.1560.10">
    <property type="entry name" value="ABC transporter type 1, transmembrane domain"/>
    <property type="match status" value="1"/>
</dbReference>
<dbReference type="Pfam" id="PF00005">
    <property type="entry name" value="ABC_tran"/>
    <property type="match status" value="1"/>
</dbReference>
<dbReference type="SUPFAM" id="SSF90123">
    <property type="entry name" value="ABC transporter transmembrane region"/>
    <property type="match status" value="1"/>
</dbReference>
<dbReference type="Proteomes" id="UP000176244">
    <property type="component" value="Unassembled WGS sequence"/>
</dbReference>
<evidence type="ECO:0000256" key="3">
    <source>
        <dbReference type="ARBA" id="ARBA00022475"/>
    </source>
</evidence>
<evidence type="ECO:0000256" key="5">
    <source>
        <dbReference type="ARBA" id="ARBA00022741"/>
    </source>
</evidence>
<reference evidence="12 13" key="1">
    <citation type="submission" date="2015-09" db="EMBL/GenBank/DDBJ databases">
        <title>Genome sequence of Acetobacterium wieringae DSM 1911.</title>
        <authorList>
            <person name="Poehlein A."/>
            <person name="Bengelsdorf F.R."/>
            <person name="Schiel-Bengelsdorf B."/>
            <person name="Duerre P."/>
            <person name="Daniel R."/>
        </authorList>
    </citation>
    <scope>NUCLEOTIDE SEQUENCE [LARGE SCALE GENOMIC DNA]</scope>
    <source>
        <strain evidence="12 13">DSM 1911</strain>
    </source>
</reference>
<name>A0A1F2PI36_9FIRM</name>
<dbReference type="GO" id="GO:0016887">
    <property type="term" value="F:ATP hydrolysis activity"/>
    <property type="evidence" value="ECO:0007669"/>
    <property type="project" value="InterPro"/>
</dbReference>
<feature type="transmembrane region" description="Helical" evidence="9">
    <location>
        <begin position="156"/>
        <end position="174"/>
    </location>
</feature>
<feature type="transmembrane region" description="Helical" evidence="9">
    <location>
        <begin position="270"/>
        <end position="290"/>
    </location>
</feature>
<dbReference type="InterPro" id="IPR039421">
    <property type="entry name" value="Type_1_exporter"/>
</dbReference>
<evidence type="ECO:0000256" key="4">
    <source>
        <dbReference type="ARBA" id="ARBA00022692"/>
    </source>
</evidence>
<dbReference type="GO" id="GO:0015421">
    <property type="term" value="F:ABC-type oligopeptide transporter activity"/>
    <property type="evidence" value="ECO:0007669"/>
    <property type="project" value="TreeGrafter"/>
</dbReference>
<dbReference type="GO" id="GO:0005524">
    <property type="term" value="F:ATP binding"/>
    <property type="evidence" value="ECO:0007669"/>
    <property type="project" value="UniProtKB-KW"/>
</dbReference>
<dbReference type="PROSITE" id="PS00211">
    <property type="entry name" value="ABC_TRANSPORTER_1"/>
    <property type="match status" value="1"/>
</dbReference>
<dbReference type="FunFam" id="3.40.50.300:FF:000221">
    <property type="entry name" value="Multidrug ABC transporter ATP-binding protein"/>
    <property type="match status" value="1"/>
</dbReference>
<evidence type="ECO:0000256" key="7">
    <source>
        <dbReference type="ARBA" id="ARBA00022989"/>
    </source>
</evidence>
<dbReference type="SMART" id="SM00382">
    <property type="entry name" value="AAA"/>
    <property type="match status" value="1"/>
</dbReference>
<evidence type="ECO:0000259" key="11">
    <source>
        <dbReference type="PROSITE" id="PS50929"/>
    </source>
</evidence>
<feature type="transmembrane region" description="Helical" evidence="9">
    <location>
        <begin position="134"/>
        <end position="150"/>
    </location>
</feature>
<feature type="domain" description="ABC transmembrane type-1" evidence="11">
    <location>
        <begin position="17"/>
        <end position="299"/>
    </location>
</feature>
<keyword evidence="8 9" id="KW-0472">Membrane</keyword>
<dbReference type="AlphaFoldDB" id="A0A1F2PI36"/>